<accession>A0A2J9VJB8</accession>
<evidence type="ECO:0000313" key="1">
    <source>
        <dbReference type="EMBL" id="PNM63885.1"/>
    </source>
</evidence>
<protein>
    <recommendedName>
        <fullName evidence="3">RiboL-PSP-HEPN domain-containing protein</fullName>
    </recommendedName>
</protein>
<name>A0A2J9VJB8_VIBMI</name>
<keyword evidence="2" id="KW-1185">Reference proteome</keyword>
<proteinExistence type="predicted"/>
<dbReference type="Proteomes" id="UP000053748">
    <property type="component" value="Unassembled WGS sequence"/>
</dbReference>
<evidence type="ECO:0000313" key="2">
    <source>
        <dbReference type="Proteomes" id="UP000053748"/>
    </source>
</evidence>
<dbReference type="OrthoDB" id="7067362at2"/>
<sequence length="266" mass="31009">MNNSIPKIATRFKNYQKEMRDIWESFCIIEFYMPKVQECIKDDILPPLDVDLLFDTTTKTNSKDDTYGALHSLSVKSNYRRTLLESVLTFEDYMSDLIETVYLDYPNKLSAKNDDDNSTSGYHKLLKVILDSDNKDEIIDKVVEEKIRSVFYGNPLDVFEKDKAKLEFGTYFKDNCKEELILFKSIVALRNIVAHNNGRVDRKYIREADKNATLGQVVKIERQFLKDAIYNLSLLSTYATSLTLENVYKVETQGKLARQKNLFDRR</sequence>
<gene>
    <name evidence="1" type="ORF">AL544_002770</name>
</gene>
<dbReference type="RefSeq" id="WP_001065760.1">
    <property type="nucleotide sequence ID" value="NZ_CAWMSS010000002.1"/>
</dbReference>
<organism evidence="1 2">
    <name type="scientific">Vibrio mimicus</name>
    <dbReference type="NCBI Taxonomy" id="674"/>
    <lineage>
        <taxon>Bacteria</taxon>
        <taxon>Pseudomonadati</taxon>
        <taxon>Pseudomonadota</taxon>
        <taxon>Gammaproteobacteria</taxon>
        <taxon>Vibrionales</taxon>
        <taxon>Vibrionaceae</taxon>
        <taxon>Vibrio</taxon>
    </lineage>
</organism>
<dbReference type="EMBL" id="LOSJ02000001">
    <property type="protein sequence ID" value="PNM63885.1"/>
    <property type="molecule type" value="Genomic_DNA"/>
</dbReference>
<dbReference type="AlphaFoldDB" id="A0A2J9VJB8"/>
<reference evidence="1" key="1">
    <citation type="submission" date="2017-12" db="EMBL/GenBank/DDBJ databases">
        <title>FDA dAtabase for Regulatory Grade micrObial Sequences (FDA-ARGOS): Supporting development and validation of Infectious Disease Dx tests.</title>
        <authorList>
            <person name="Hoffmann M."/>
            <person name="Allard M."/>
            <person name="Evans P."/>
            <person name="Brown E."/>
            <person name="Tallon L.J."/>
            <person name="Sadzewicz L."/>
            <person name="Sengamalay N."/>
            <person name="Ott S."/>
            <person name="Godinez A."/>
            <person name="Nagaraj S."/>
            <person name="Vavikolanu K."/>
            <person name="Aluvathingal J."/>
            <person name="Nadendla S."/>
            <person name="Hobson J."/>
            <person name="Sichtig H."/>
        </authorList>
    </citation>
    <scope>NUCLEOTIDE SEQUENCE [LARGE SCALE GENOMIC DNA]</scope>
    <source>
        <strain evidence="1">FDAARGOS_113</strain>
    </source>
</reference>
<comment type="caution">
    <text evidence="1">The sequence shown here is derived from an EMBL/GenBank/DDBJ whole genome shotgun (WGS) entry which is preliminary data.</text>
</comment>
<evidence type="ECO:0008006" key="3">
    <source>
        <dbReference type="Google" id="ProtNLM"/>
    </source>
</evidence>